<sequence length="249" mass="27191">MSKTFLATFALISTASAFTFIAPPSVSNFCPRSRTSLPDASSVLPLFSTPDFNNVDNLETIDANDLEDCKKVDDAVWRRGDLDNMDSPLDAGWRQTCESMIQSTANGCGVEIGGVTWDFGKITIEVPSTASSDDQSLLAKQLNEVFENVKSDDPDVVDCLVKHSLEIRTPGSQNLIVTQQQFDAYKGFDVTISTVDPMKSNRILKGKLVGRDSMDVKITVNGRVVTVPVDFVKEVKLPSAKTEKGDPFN</sequence>
<dbReference type="AlphaFoldDB" id="A0A9W7EF34"/>
<accession>A0A9W7EF34</accession>
<dbReference type="InterPro" id="IPR036847">
    <property type="entry name" value="RimP_C_sf"/>
</dbReference>
<evidence type="ECO:0000256" key="1">
    <source>
        <dbReference type="SAM" id="SignalP"/>
    </source>
</evidence>
<keyword evidence="1" id="KW-0732">Signal</keyword>
<proteinExistence type="predicted"/>
<dbReference type="OrthoDB" id="44069at2759"/>
<feature type="signal peptide" evidence="1">
    <location>
        <begin position="1"/>
        <end position="17"/>
    </location>
</feature>
<feature type="chain" id="PRO_5040752814" evidence="1">
    <location>
        <begin position="18"/>
        <end position="249"/>
    </location>
</feature>
<dbReference type="EMBL" id="BRXW01000734">
    <property type="protein sequence ID" value="GMH75695.1"/>
    <property type="molecule type" value="Genomic_DNA"/>
</dbReference>
<gene>
    <name evidence="2" type="ORF">TrLO_g551</name>
</gene>
<name>A0A9W7EF34_9STRA</name>
<evidence type="ECO:0000313" key="3">
    <source>
        <dbReference type="Proteomes" id="UP001165122"/>
    </source>
</evidence>
<reference evidence="3" key="1">
    <citation type="journal article" date="2023" name="Commun. Biol.">
        <title>Genome analysis of Parmales, the sister group of diatoms, reveals the evolutionary specialization of diatoms from phago-mixotrophs to photoautotrophs.</title>
        <authorList>
            <person name="Ban H."/>
            <person name="Sato S."/>
            <person name="Yoshikawa S."/>
            <person name="Yamada K."/>
            <person name="Nakamura Y."/>
            <person name="Ichinomiya M."/>
            <person name="Sato N."/>
            <person name="Blanc-Mathieu R."/>
            <person name="Endo H."/>
            <person name="Kuwata A."/>
            <person name="Ogata H."/>
        </authorList>
    </citation>
    <scope>NUCLEOTIDE SEQUENCE [LARGE SCALE GENOMIC DNA]</scope>
    <source>
        <strain evidence="3">NIES 3700</strain>
    </source>
</reference>
<protein>
    <submittedName>
        <fullName evidence="2">Uncharacterized protein</fullName>
    </submittedName>
</protein>
<evidence type="ECO:0000313" key="2">
    <source>
        <dbReference type="EMBL" id="GMH75695.1"/>
    </source>
</evidence>
<comment type="caution">
    <text evidence="2">The sequence shown here is derived from an EMBL/GenBank/DDBJ whole genome shotgun (WGS) entry which is preliminary data.</text>
</comment>
<dbReference type="Proteomes" id="UP001165122">
    <property type="component" value="Unassembled WGS sequence"/>
</dbReference>
<organism evidence="2 3">
    <name type="scientific">Triparma laevis f. longispina</name>
    <dbReference type="NCBI Taxonomy" id="1714387"/>
    <lineage>
        <taxon>Eukaryota</taxon>
        <taxon>Sar</taxon>
        <taxon>Stramenopiles</taxon>
        <taxon>Ochrophyta</taxon>
        <taxon>Bolidophyceae</taxon>
        <taxon>Parmales</taxon>
        <taxon>Triparmaceae</taxon>
        <taxon>Triparma</taxon>
    </lineage>
</organism>
<keyword evidence="3" id="KW-1185">Reference proteome</keyword>
<dbReference type="SUPFAM" id="SSF74942">
    <property type="entry name" value="YhbC-like, C-terminal domain"/>
    <property type="match status" value="1"/>
</dbReference>